<comment type="caution">
    <text evidence="1">The sequence shown here is derived from an EMBL/GenBank/DDBJ whole genome shotgun (WGS) entry which is preliminary data.</text>
</comment>
<sequence>MDPRQCPSRSRDGFFVLAKSHAYMSFSRRSPSPSMEPRTDPEKIPDSPQEPPQDRLEELLNELKDVYDNEACEYRRCLNIVAEDLKHVLAQESIRHLPIVSRVKTWASINGTAQRRQKDRISAQAIRQKMTERNENWEQHFERYKMSKTELGYFRNRDELSHVFHDMLGARIILYFPSDTKKVLSLLQNAGYEMAKDPKRMGGLADVKRLRKLHAKWLDADASKAAPTDDLDLDGVEQQFSGYGAIRLAAKVPRRLQPRDLGPEAAEIWERRVVEIQVSTVMMHAWAEVEHDMTYKTHHEREVTQDEKGVLDMLNGLAIASEVGLRRLRSPPSSPSPVAESVEELRNWLYQLYIAKNRSTPAEWVDLDQLWDFLVRGGKNRRDAFQPLAEAAWEILLEAERGVSFELDHVLPYIIMYGRLPHHAIAEGPRKPFIDTNPPSVTSDGNGIIAALHRAANMIGKVALQGRVQDSQIDPHVKDNNGRKASWYVATCQKNLAEITASLAVKSGVSPAWAAKFAKLPHDGLRQAFFEAVIINEHAVVQFIIDMGGSADWKSGGLSVRWSKYNAPALHYANYYKLKEMCRLLLTWPGPKE</sequence>
<keyword evidence="2" id="KW-1185">Reference proteome</keyword>
<proteinExistence type="predicted"/>
<accession>A0ACB7PJU6</accession>
<organism evidence="1 2">
    <name type="scientific">Chaetomium tenue</name>
    <dbReference type="NCBI Taxonomy" id="1854479"/>
    <lineage>
        <taxon>Eukaryota</taxon>
        <taxon>Fungi</taxon>
        <taxon>Dikarya</taxon>
        <taxon>Ascomycota</taxon>
        <taxon>Pezizomycotina</taxon>
        <taxon>Sordariomycetes</taxon>
        <taxon>Sordariomycetidae</taxon>
        <taxon>Sordariales</taxon>
        <taxon>Chaetomiaceae</taxon>
        <taxon>Chaetomium</taxon>
    </lineage>
</organism>
<evidence type="ECO:0000313" key="1">
    <source>
        <dbReference type="EMBL" id="KAH6649368.1"/>
    </source>
</evidence>
<dbReference type="EMBL" id="JAGIZQ010000001">
    <property type="protein sequence ID" value="KAH6649368.1"/>
    <property type="molecule type" value="Genomic_DNA"/>
</dbReference>
<dbReference type="Proteomes" id="UP000724584">
    <property type="component" value="Unassembled WGS sequence"/>
</dbReference>
<protein>
    <submittedName>
        <fullName evidence="1">Uncharacterized protein</fullName>
    </submittedName>
</protein>
<name>A0ACB7PJU6_9PEZI</name>
<reference evidence="1 2" key="1">
    <citation type="journal article" date="2021" name="Nat. Commun.">
        <title>Genetic determinants of endophytism in the Arabidopsis root mycobiome.</title>
        <authorList>
            <person name="Mesny F."/>
            <person name="Miyauchi S."/>
            <person name="Thiergart T."/>
            <person name="Pickel B."/>
            <person name="Atanasova L."/>
            <person name="Karlsson M."/>
            <person name="Huettel B."/>
            <person name="Barry K.W."/>
            <person name="Haridas S."/>
            <person name="Chen C."/>
            <person name="Bauer D."/>
            <person name="Andreopoulos W."/>
            <person name="Pangilinan J."/>
            <person name="LaButti K."/>
            <person name="Riley R."/>
            <person name="Lipzen A."/>
            <person name="Clum A."/>
            <person name="Drula E."/>
            <person name="Henrissat B."/>
            <person name="Kohler A."/>
            <person name="Grigoriev I.V."/>
            <person name="Martin F.M."/>
            <person name="Hacquard S."/>
        </authorList>
    </citation>
    <scope>NUCLEOTIDE SEQUENCE [LARGE SCALE GENOMIC DNA]</scope>
    <source>
        <strain evidence="1 2">MPI-SDFR-AT-0079</strain>
    </source>
</reference>
<evidence type="ECO:0000313" key="2">
    <source>
        <dbReference type="Proteomes" id="UP000724584"/>
    </source>
</evidence>
<gene>
    <name evidence="1" type="ORF">F5144DRAFT_624591</name>
</gene>